<dbReference type="InterPro" id="IPR022929">
    <property type="entry name" value="Put_MntP"/>
</dbReference>
<sequence length="182" mass="19981">MNFINLFIIAVALAMDASGVSISLGIRDALKAKQKIYFVLSFAVFQFLFSFIGAYSGMLFSKHLASVPSIIGGITIAVVGVLMIKEGMEGKSDYMLTKWSMYIILGISVSIDALVVGFTAFQNLRNFTTILWDTIFIGIITFMFSALAFYAAGKVKKISFIPKYADYIGGVMLILLGLKMIF</sequence>
<evidence type="ECO:0000256" key="6">
    <source>
        <dbReference type="ARBA" id="ARBA00023136"/>
    </source>
</evidence>
<dbReference type="Pfam" id="PF02659">
    <property type="entry name" value="Mntp"/>
    <property type="match status" value="1"/>
</dbReference>
<comment type="subcellular location">
    <subcellularLocation>
        <location evidence="8">Cell membrane</location>
        <topology evidence="8">Multi-pass membrane protein</topology>
    </subcellularLocation>
</comment>
<keyword evidence="3 8" id="KW-0812">Transmembrane</keyword>
<keyword evidence="2 8" id="KW-1003">Cell membrane</keyword>
<protein>
    <recommendedName>
        <fullName evidence="8">Putative manganese efflux pump MntP</fullName>
    </recommendedName>
</protein>
<keyword evidence="5 8" id="KW-0406">Ion transport</keyword>
<evidence type="ECO:0000256" key="5">
    <source>
        <dbReference type="ARBA" id="ARBA00023065"/>
    </source>
</evidence>
<evidence type="ECO:0000256" key="1">
    <source>
        <dbReference type="ARBA" id="ARBA00022448"/>
    </source>
</evidence>
<reference evidence="9 10" key="1">
    <citation type="submission" date="2019-08" db="EMBL/GenBank/DDBJ databases">
        <title>In-depth cultivation of the pig gut microbiome towards novel bacterial diversity and tailored functional studies.</title>
        <authorList>
            <person name="Wylensek D."/>
            <person name="Hitch T.C.A."/>
            <person name="Clavel T."/>
        </authorList>
    </citation>
    <scope>NUCLEOTIDE SEQUENCE [LARGE SCALE GENOMIC DNA]</scope>
    <source>
        <strain evidence="9 10">WCA-383-APC-5B</strain>
    </source>
</reference>
<evidence type="ECO:0000313" key="9">
    <source>
        <dbReference type="EMBL" id="MSR90656.1"/>
    </source>
</evidence>
<feature type="transmembrane region" description="Helical" evidence="8">
    <location>
        <begin position="36"/>
        <end position="58"/>
    </location>
</feature>
<evidence type="ECO:0000256" key="8">
    <source>
        <dbReference type="HAMAP-Rule" id="MF_01521"/>
    </source>
</evidence>
<dbReference type="AlphaFoldDB" id="A0A7X2MX10"/>
<dbReference type="RefSeq" id="WP_154530536.1">
    <property type="nucleotide sequence ID" value="NZ_JAQXTV010000001.1"/>
</dbReference>
<evidence type="ECO:0000256" key="3">
    <source>
        <dbReference type="ARBA" id="ARBA00022692"/>
    </source>
</evidence>
<feature type="transmembrane region" description="Helical" evidence="8">
    <location>
        <begin position="6"/>
        <end position="24"/>
    </location>
</feature>
<dbReference type="PANTHER" id="PTHR35529">
    <property type="entry name" value="MANGANESE EFFLUX PUMP MNTP-RELATED"/>
    <property type="match status" value="1"/>
</dbReference>
<dbReference type="Proteomes" id="UP000460287">
    <property type="component" value="Unassembled WGS sequence"/>
</dbReference>
<dbReference type="EMBL" id="VULX01000003">
    <property type="protein sequence ID" value="MSR90656.1"/>
    <property type="molecule type" value="Genomic_DNA"/>
</dbReference>
<gene>
    <name evidence="8" type="primary">mntP</name>
    <name evidence="9" type="ORF">FYJ33_04300</name>
</gene>
<keyword evidence="10" id="KW-1185">Reference proteome</keyword>
<dbReference type="PANTHER" id="PTHR35529:SF1">
    <property type="entry name" value="MANGANESE EFFLUX PUMP MNTP-RELATED"/>
    <property type="match status" value="1"/>
</dbReference>
<dbReference type="GO" id="GO:0005384">
    <property type="term" value="F:manganese ion transmembrane transporter activity"/>
    <property type="evidence" value="ECO:0007669"/>
    <property type="project" value="UniProtKB-UniRule"/>
</dbReference>
<keyword evidence="6 8" id="KW-0472">Membrane</keyword>
<comment type="caution">
    <text evidence="9">The sequence shown here is derived from an EMBL/GenBank/DDBJ whole genome shotgun (WGS) entry which is preliminary data.</text>
</comment>
<feature type="transmembrane region" description="Helical" evidence="8">
    <location>
        <begin position="130"/>
        <end position="152"/>
    </location>
</feature>
<evidence type="ECO:0000313" key="10">
    <source>
        <dbReference type="Proteomes" id="UP000460287"/>
    </source>
</evidence>
<dbReference type="InterPro" id="IPR003810">
    <property type="entry name" value="Mntp/YtaF"/>
</dbReference>
<comment type="function">
    <text evidence="8">Probably functions as a manganese efflux pump.</text>
</comment>
<keyword evidence="4 8" id="KW-1133">Transmembrane helix</keyword>
<evidence type="ECO:0000256" key="4">
    <source>
        <dbReference type="ARBA" id="ARBA00022989"/>
    </source>
</evidence>
<accession>A0A7X2MX10</accession>
<feature type="transmembrane region" description="Helical" evidence="8">
    <location>
        <begin position="64"/>
        <end position="84"/>
    </location>
</feature>
<keyword evidence="7 8" id="KW-0464">Manganese</keyword>
<proteinExistence type="inferred from homology"/>
<name>A0A7X2MX10_9CLOT</name>
<dbReference type="HAMAP" id="MF_01521">
    <property type="entry name" value="MntP_pump"/>
    <property type="match status" value="1"/>
</dbReference>
<evidence type="ECO:0000256" key="7">
    <source>
        <dbReference type="ARBA" id="ARBA00023211"/>
    </source>
</evidence>
<evidence type="ECO:0000256" key="2">
    <source>
        <dbReference type="ARBA" id="ARBA00022475"/>
    </source>
</evidence>
<dbReference type="GO" id="GO:0005886">
    <property type="term" value="C:plasma membrane"/>
    <property type="evidence" value="ECO:0007669"/>
    <property type="project" value="UniProtKB-SubCell"/>
</dbReference>
<feature type="transmembrane region" description="Helical" evidence="8">
    <location>
        <begin position="96"/>
        <end position="118"/>
    </location>
</feature>
<keyword evidence="1 8" id="KW-0813">Transport</keyword>
<organism evidence="9 10">
    <name type="scientific">Inconstantimicrobium porci</name>
    <dbReference type="NCBI Taxonomy" id="2652291"/>
    <lineage>
        <taxon>Bacteria</taxon>
        <taxon>Bacillati</taxon>
        <taxon>Bacillota</taxon>
        <taxon>Clostridia</taxon>
        <taxon>Eubacteriales</taxon>
        <taxon>Clostridiaceae</taxon>
        <taxon>Inconstantimicrobium</taxon>
    </lineage>
</organism>
<comment type="similarity">
    <text evidence="8">Belongs to the MntP (TC 9.B.29) family.</text>
</comment>